<organism evidence="1 2">
    <name type="scientific">Dentiscutata erythropus</name>
    <dbReference type="NCBI Taxonomy" id="1348616"/>
    <lineage>
        <taxon>Eukaryota</taxon>
        <taxon>Fungi</taxon>
        <taxon>Fungi incertae sedis</taxon>
        <taxon>Mucoromycota</taxon>
        <taxon>Glomeromycotina</taxon>
        <taxon>Glomeromycetes</taxon>
        <taxon>Diversisporales</taxon>
        <taxon>Gigasporaceae</taxon>
        <taxon>Dentiscutata</taxon>
    </lineage>
</organism>
<dbReference type="EMBL" id="CAJVPY010009567">
    <property type="protein sequence ID" value="CAG8710179.1"/>
    <property type="molecule type" value="Genomic_DNA"/>
</dbReference>
<accession>A0A9N9HXG7</accession>
<sequence>MCKDLVLWALNTICLSPVISNQNNLKFYFCEPEYQQKETHALLVNYIVLNMARTNSNWSEIVNKLQQ</sequence>
<reference evidence="1" key="1">
    <citation type="submission" date="2021-06" db="EMBL/GenBank/DDBJ databases">
        <authorList>
            <person name="Kallberg Y."/>
            <person name="Tangrot J."/>
            <person name="Rosling A."/>
        </authorList>
    </citation>
    <scope>NUCLEOTIDE SEQUENCE</scope>
    <source>
        <strain evidence="1">MA453B</strain>
    </source>
</reference>
<gene>
    <name evidence="1" type="ORF">DERYTH_LOCUS13532</name>
</gene>
<name>A0A9N9HXG7_9GLOM</name>
<proteinExistence type="predicted"/>
<dbReference type="AlphaFoldDB" id="A0A9N9HXG7"/>
<dbReference type="Proteomes" id="UP000789405">
    <property type="component" value="Unassembled WGS sequence"/>
</dbReference>
<protein>
    <submittedName>
        <fullName evidence="1">10975_t:CDS:1</fullName>
    </submittedName>
</protein>
<evidence type="ECO:0000313" key="2">
    <source>
        <dbReference type="Proteomes" id="UP000789405"/>
    </source>
</evidence>
<feature type="non-terminal residue" evidence="1">
    <location>
        <position position="67"/>
    </location>
</feature>
<comment type="caution">
    <text evidence="1">The sequence shown here is derived from an EMBL/GenBank/DDBJ whole genome shotgun (WGS) entry which is preliminary data.</text>
</comment>
<keyword evidence="2" id="KW-1185">Reference proteome</keyword>
<evidence type="ECO:0000313" key="1">
    <source>
        <dbReference type="EMBL" id="CAG8710179.1"/>
    </source>
</evidence>